<dbReference type="GO" id="GO:0009055">
    <property type="term" value="F:electron transfer activity"/>
    <property type="evidence" value="ECO:0007669"/>
    <property type="project" value="InterPro"/>
</dbReference>
<dbReference type="OrthoDB" id="2015640at2759"/>
<evidence type="ECO:0000256" key="6">
    <source>
        <dbReference type="ARBA" id="ARBA00023157"/>
    </source>
</evidence>
<dbReference type="GO" id="GO:0005886">
    <property type="term" value="C:plasma membrane"/>
    <property type="evidence" value="ECO:0007669"/>
    <property type="project" value="UniProtKB-SubCell"/>
</dbReference>
<keyword evidence="7" id="KW-0325">Glycoprotein</keyword>
<proteinExistence type="inferred from homology"/>
<dbReference type="InterPro" id="IPR039391">
    <property type="entry name" value="Phytocyanin-like"/>
</dbReference>
<dbReference type="InterPro" id="IPR003245">
    <property type="entry name" value="Phytocyanin_dom"/>
</dbReference>
<dbReference type="FunFam" id="2.60.40.420:FF:000010">
    <property type="entry name" value="Early nodulin-like protein 1"/>
    <property type="match status" value="1"/>
</dbReference>
<dbReference type="PANTHER" id="PTHR33021">
    <property type="entry name" value="BLUE COPPER PROTEIN"/>
    <property type="match status" value="1"/>
</dbReference>
<dbReference type="InterPro" id="IPR008972">
    <property type="entry name" value="Cupredoxin"/>
</dbReference>
<dbReference type="SUPFAM" id="SSF49503">
    <property type="entry name" value="Cupredoxins"/>
    <property type="match status" value="1"/>
</dbReference>
<sequence>MAWIGLFILIISMFLVSVTAREFLVGGKDGWVVKPAQDYSNWATKNRFQVNDTLREEGFVLILGLHADFKYNKESDSVVVVKKEDFDSCNANNPIQKLDDGDSIYQLPNSGLYYFISGNPDNCKNGQKLIVLVMAVRRPLPAAAPPPATTLPPQKVPAAGLVAPAPPPLDKSGSGRVGVGLGVVLMLTGFVGM</sequence>
<feature type="non-terminal residue" evidence="12">
    <location>
        <position position="1"/>
    </location>
</feature>
<keyword evidence="3" id="KW-0336">GPI-anchor</keyword>
<evidence type="ECO:0000256" key="10">
    <source>
        <dbReference type="SAM" id="SignalP"/>
    </source>
</evidence>
<dbReference type="STRING" id="157652.A0A371E235"/>
<gene>
    <name evidence="12" type="ORF">CR513_61792</name>
</gene>
<feature type="signal peptide" evidence="10">
    <location>
        <begin position="1"/>
        <end position="20"/>
    </location>
</feature>
<organism evidence="12 13">
    <name type="scientific">Mucuna pruriens</name>
    <name type="common">Velvet bean</name>
    <name type="synonym">Dolichos pruriens</name>
    <dbReference type="NCBI Taxonomy" id="157652"/>
    <lineage>
        <taxon>Eukaryota</taxon>
        <taxon>Viridiplantae</taxon>
        <taxon>Streptophyta</taxon>
        <taxon>Embryophyta</taxon>
        <taxon>Tracheophyta</taxon>
        <taxon>Spermatophyta</taxon>
        <taxon>Magnoliopsida</taxon>
        <taxon>eudicotyledons</taxon>
        <taxon>Gunneridae</taxon>
        <taxon>Pentapetalae</taxon>
        <taxon>rosids</taxon>
        <taxon>fabids</taxon>
        <taxon>Fabales</taxon>
        <taxon>Fabaceae</taxon>
        <taxon>Papilionoideae</taxon>
        <taxon>50 kb inversion clade</taxon>
        <taxon>NPAAA clade</taxon>
        <taxon>indigoferoid/millettioid clade</taxon>
        <taxon>Phaseoleae</taxon>
        <taxon>Mucuna</taxon>
    </lineage>
</organism>
<evidence type="ECO:0000313" key="12">
    <source>
        <dbReference type="EMBL" id="RDX60099.1"/>
    </source>
</evidence>
<keyword evidence="2" id="KW-1003">Cell membrane</keyword>
<dbReference type="AlphaFoldDB" id="A0A371E235"/>
<evidence type="ECO:0000256" key="7">
    <source>
        <dbReference type="ARBA" id="ARBA00023180"/>
    </source>
</evidence>
<keyword evidence="8" id="KW-0449">Lipoprotein</keyword>
<accession>A0A371E235</accession>
<keyword evidence="6" id="KW-1015">Disulfide bond</keyword>
<evidence type="ECO:0000256" key="9">
    <source>
        <dbReference type="ARBA" id="ARBA00035011"/>
    </source>
</evidence>
<comment type="subcellular location">
    <subcellularLocation>
        <location evidence="1">Cell membrane</location>
        <topology evidence="1">Lipid-anchor</topology>
        <topology evidence="1">GPI-anchor</topology>
    </subcellularLocation>
</comment>
<dbReference type="PROSITE" id="PS51485">
    <property type="entry name" value="PHYTOCYANIN"/>
    <property type="match status" value="1"/>
</dbReference>
<reference evidence="12" key="1">
    <citation type="submission" date="2018-05" db="EMBL/GenBank/DDBJ databases">
        <title>Draft genome of Mucuna pruriens seed.</title>
        <authorList>
            <person name="Nnadi N.E."/>
            <person name="Vos R."/>
            <person name="Hasami M.H."/>
            <person name="Devisetty U.K."/>
            <person name="Aguiy J.C."/>
        </authorList>
    </citation>
    <scope>NUCLEOTIDE SEQUENCE [LARGE SCALE GENOMIC DNA]</scope>
    <source>
        <strain evidence="12">JCA_2017</strain>
    </source>
</reference>
<dbReference type="PANTHER" id="PTHR33021:SF490">
    <property type="entry name" value="PLASTOCYANIN-LIKE DOMAIN PROTEIN"/>
    <property type="match status" value="1"/>
</dbReference>
<feature type="domain" description="Phytocyanin" evidence="11">
    <location>
        <begin position="21"/>
        <end position="135"/>
    </location>
</feature>
<dbReference type="CDD" id="cd11019">
    <property type="entry name" value="OsENODL1_like"/>
    <property type="match status" value="1"/>
</dbReference>
<dbReference type="InterPro" id="IPR041846">
    <property type="entry name" value="ENL_dom"/>
</dbReference>
<evidence type="ECO:0000256" key="3">
    <source>
        <dbReference type="ARBA" id="ARBA00022622"/>
    </source>
</evidence>
<dbReference type="Pfam" id="PF02298">
    <property type="entry name" value="Cu_bind_like"/>
    <property type="match status" value="1"/>
</dbReference>
<evidence type="ECO:0000256" key="5">
    <source>
        <dbReference type="ARBA" id="ARBA00023136"/>
    </source>
</evidence>
<keyword evidence="5" id="KW-0472">Membrane</keyword>
<keyword evidence="4 10" id="KW-0732">Signal</keyword>
<keyword evidence="13" id="KW-1185">Reference proteome</keyword>
<comment type="caution">
    <text evidence="12">The sequence shown here is derived from an EMBL/GenBank/DDBJ whole genome shotgun (WGS) entry which is preliminary data.</text>
</comment>
<feature type="non-terminal residue" evidence="12">
    <location>
        <position position="193"/>
    </location>
</feature>
<comment type="similarity">
    <text evidence="9">Belongs to the early nodulin-like (ENODL) family.</text>
</comment>
<protein>
    <submittedName>
        <fullName evidence="12">Early nodulin-like protein 2</fullName>
    </submittedName>
</protein>
<evidence type="ECO:0000313" key="13">
    <source>
        <dbReference type="Proteomes" id="UP000257109"/>
    </source>
</evidence>
<name>A0A371E235_MUCPR</name>
<evidence type="ECO:0000256" key="1">
    <source>
        <dbReference type="ARBA" id="ARBA00004609"/>
    </source>
</evidence>
<dbReference type="GO" id="GO:0098552">
    <property type="term" value="C:side of membrane"/>
    <property type="evidence" value="ECO:0007669"/>
    <property type="project" value="UniProtKB-KW"/>
</dbReference>
<evidence type="ECO:0000256" key="8">
    <source>
        <dbReference type="ARBA" id="ARBA00023288"/>
    </source>
</evidence>
<dbReference type="EMBL" id="QJKJ01017122">
    <property type="protein sequence ID" value="RDX60099.1"/>
    <property type="molecule type" value="Genomic_DNA"/>
</dbReference>
<evidence type="ECO:0000256" key="2">
    <source>
        <dbReference type="ARBA" id="ARBA00022475"/>
    </source>
</evidence>
<evidence type="ECO:0000259" key="11">
    <source>
        <dbReference type="PROSITE" id="PS51485"/>
    </source>
</evidence>
<dbReference type="Proteomes" id="UP000257109">
    <property type="component" value="Unassembled WGS sequence"/>
</dbReference>
<feature type="chain" id="PRO_5016785941" evidence="10">
    <location>
        <begin position="21"/>
        <end position="193"/>
    </location>
</feature>
<dbReference type="Gene3D" id="2.60.40.420">
    <property type="entry name" value="Cupredoxins - blue copper proteins"/>
    <property type="match status" value="1"/>
</dbReference>
<evidence type="ECO:0000256" key="4">
    <source>
        <dbReference type="ARBA" id="ARBA00022729"/>
    </source>
</evidence>